<reference evidence="1" key="1">
    <citation type="submission" date="2013-07" db="EMBL/GenBank/DDBJ databases">
        <title>The genome of Eucalyptus grandis.</title>
        <authorList>
            <person name="Schmutz J."/>
            <person name="Hayes R."/>
            <person name="Myburg A."/>
            <person name="Tuskan G."/>
            <person name="Grattapaglia D."/>
            <person name="Rokhsar D.S."/>
        </authorList>
    </citation>
    <scope>NUCLEOTIDE SEQUENCE</scope>
    <source>
        <tissue evidence="1">Leaf extractions</tissue>
    </source>
</reference>
<dbReference type="EMBL" id="KK198754">
    <property type="protein sequence ID" value="KCW85357.1"/>
    <property type="molecule type" value="Genomic_DNA"/>
</dbReference>
<accession>A0A059D448</accession>
<organism evidence="1">
    <name type="scientific">Eucalyptus grandis</name>
    <name type="common">Flooded gum</name>
    <dbReference type="NCBI Taxonomy" id="71139"/>
    <lineage>
        <taxon>Eukaryota</taxon>
        <taxon>Viridiplantae</taxon>
        <taxon>Streptophyta</taxon>
        <taxon>Embryophyta</taxon>
        <taxon>Tracheophyta</taxon>
        <taxon>Spermatophyta</taxon>
        <taxon>Magnoliopsida</taxon>
        <taxon>eudicotyledons</taxon>
        <taxon>Gunneridae</taxon>
        <taxon>Pentapetalae</taxon>
        <taxon>rosids</taxon>
        <taxon>malvids</taxon>
        <taxon>Myrtales</taxon>
        <taxon>Myrtaceae</taxon>
        <taxon>Myrtoideae</taxon>
        <taxon>Eucalypteae</taxon>
        <taxon>Eucalyptus</taxon>
    </lineage>
</organism>
<protein>
    <submittedName>
        <fullName evidence="1">Uncharacterized protein</fullName>
    </submittedName>
</protein>
<gene>
    <name evidence="1" type="ORF">EUGRSUZ_B02188</name>
</gene>
<dbReference type="InParanoid" id="A0A059D448"/>
<dbReference type="AlphaFoldDB" id="A0A059D448"/>
<evidence type="ECO:0000313" key="1">
    <source>
        <dbReference type="EMBL" id="KCW85357.1"/>
    </source>
</evidence>
<sequence>MKSRAKLTLITTGRLLQDQSNYNAGFILPGTRTISFSPLFFSPGKLASQLRRRTLCLSLQHLSLWRTYLLGSCGKSKRITWSTPVKSIPCNDLSYG</sequence>
<dbReference type="Gramene" id="KCW85357">
    <property type="protein sequence ID" value="KCW85357"/>
    <property type="gene ID" value="EUGRSUZ_B02188"/>
</dbReference>
<proteinExistence type="predicted"/>
<name>A0A059D448_EUCGR</name>